<sequence>MASNNYDIRFRALVVADLLMDRVFHRTELQQHGFVTMGAQDIEEVALCLESDQKFDLTVVGMWRPITTFEIVAALRAFGDPSKVLVVTDSLEVGVQSILLGADDFLYIPFTFEELAEKLRRFGFIN</sequence>
<dbReference type="EMBL" id="JAMFTS010000003">
    <property type="protein sequence ID" value="KAJ4778958.1"/>
    <property type="molecule type" value="Genomic_DNA"/>
</dbReference>
<organism evidence="3 4">
    <name type="scientific">Rhynchospora pubera</name>
    <dbReference type="NCBI Taxonomy" id="906938"/>
    <lineage>
        <taxon>Eukaryota</taxon>
        <taxon>Viridiplantae</taxon>
        <taxon>Streptophyta</taxon>
        <taxon>Embryophyta</taxon>
        <taxon>Tracheophyta</taxon>
        <taxon>Spermatophyta</taxon>
        <taxon>Magnoliopsida</taxon>
        <taxon>Liliopsida</taxon>
        <taxon>Poales</taxon>
        <taxon>Cyperaceae</taxon>
        <taxon>Cyperoideae</taxon>
        <taxon>Rhynchosporeae</taxon>
        <taxon>Rhynchospora</taxon>
    </lineage>
</organism>
<keyword evidence="4" id="KW-1185">Reference proteome</keyword>
<comment type="caution">
    <text evidence="1">Lacks conserved residue(s) required for the propagation of feature annotation.</text>
</comment>
<protein>
    <submittedName>
        <fullName evidence="3">Response regulator MprA</fullName>
    </submittedName>
</protein>
<feature type="domain" description="Response regulatory" evidence="2">
    <location>
        <begin position="11"/>
        <end position="123"/>
    </location>
</feature>
<evidence type="ECO:0000313" key="4">
    <source>
        <dbReference type="Proteomes" id="UP001140206"/>
    </source>
</evidence>
<dbReference type="InterPro" id="IPR011006">
    <property type="entry name" value="CheY-like_superfamily"/>
</dbReference>
<dbReference type="SUPFAM" id="SSF52172">
    <property type="entry name" value="CheY-like"/>
    <property type="match status" value="1"/>
</dbReference>
<evidence type="ECO:0000313" key="3">
    <source>
        <dbReference type="EMBL" id="KAJ4778958.1"/>
    </source>
</evidence>
<proteinExistence type="predicted"/>
<gene>
    <name evidence="3" type="ORF">LUZ62_063215</name>
</gene>
<reference evidence="3" key="1">
    <citation type="submission" date="2022-08" db="EMBL/GenBank/DDBJ databases">
        <authorList>
            <person name="Marques A."/>
        </authorList>
    </citation>
    <scope>NUCLEOTIDE SEQUENCE</scope>
    <source>
        <strain evidence="3">RhyPub2mFocal</strain>
        <tissue evidence="3">Leaves</tissue>
    </source>
</reference>
<dbReference type="PROSITE" id="PS50110">
    <property type="entry name" value="RESPONSE_REGULATORY"/>
    <property type="match status" value="1"/>
</dbReference>
<name>A0AAV8EKD9_9POAL</name>
<dbReference type="AlphaFoldDB" id="A0AAV8EKD9"/>
<evidence type="ECO:0000259" key="2">
    <source>
        <dbReference type="PROSITE" id="PS50110"/>
    </source>
</evidence>
<accession>A0AAV8EKD9</accession>
<dbReference type="Gene3D" id="3.40.50.2300">
    <property type="match status" value="1"/>
</dbReference>
<evidence type="ECO:0000256" key="1">
    <source>
        <dbReference type="PROSITE-ProRule" id="PRU00169"/>
    </source>
</evidence>
<comment type="caution">
    <text evidence="3">The sequence shown here is derived from an EMBL/GenBank/DDBJ whole genome shotgun (WGS) entry which is preliminary data.</text>
</comment>
<dbReference type="GO" id="GO:0000160">
    <property type="term" value="P:phosphorelay signal transduction system"/>
    <property type="evidence" value="ECO:0007669"/>
    <property type="project" value="InterPro"/>
</dbReference>
<dbReference type="InterPro" id="IPR001789">
    <property type="entry name" value="Sig_transdc_resp-reg_receiver"/>
</dbReference>
<dbReference type="Proteomes" id="UP001140206">
    <property type="component" value="Chromosome 3"/>
</dbReference>
<dbReference type="SMART" id="SM00448">
    <property type="entry name" value="REC"/>
    <property type="match status" value="1"/>
</dbReference>